<feature type="compositionally biased region" description="Basic and acidic residues" evidence="1">
    <location>
        <begin position="426"/>
        <end position="446"/>
    </location>
</feature>
<feature type="compositionally biased region" description="Pro residues" evidence="1">
    <location>
        <begin position="742"/>
        <end position="753"/>
    </location>
</feature>
<keyword evidence="3" id="KW-1185">Reference proteome</keyword>
<accession>A0AAE0KSW5</accession>
<dbReference type="InterPro" id="IPR000048">
    <property type="entry name" value="IQ_motif_EF-hand-BS"/>
</dbReference>
<feature type="compositionally biased region" description="Basic and acidic residues" evidence="1">
    <location>
        <begin position="936"/>
        <end position="949"/>
    </location>
</feature>
<feature type="region of interest" description="Disordered" evidence="1">
    <location>
        <begin position="738"/>
        <end position="774"/>
    </location>
</feature>
<dbReference type="Pfam" id="PF00612">
    <property type="entry name" value="IQ"/>
    <property type="match status" value="1"/>
</dbReference>
<feature type="compositionally biased region" description="Polar residues" evidence="1">
    <location>
        <begin position="596"/>
        <end position="605"/>
    </location>
</feature>
<evidence type="ECO:0000256" key="1">
    <source>
        <dbReference type="SAM" id="MobiDB-lite"/>
    </source>
</evidence>
<feature type="region of interest" description="Disordered" evidence="1">
    <location>
        <begin position="393"/>
        <end position="413"/>
    </location>
</feature>
<name>A0AAE0KSW5_9CHLO</name>
<feature type="region of interest" description="Disordered" evidence="1">
    <location>
        <begin position="934"/>
        <end position="967"/>
    </location>
</feature>
<feature type="region of interest" description="Disordered" evidence="1">
    <location>
        <begin position="54"/>
        <end position="81"/>
    </location>
</feature>
<dbReference type="AlphaFoldDB" id="A0AAE0KSW5"/>
<feature type="region of interest" description="Disordered" evidence="1">
    <location>
        <begin position="536"/>
        <end position="569"/>
    </location>
</feature>
<feature type="compositionally biased region" description="Gly residues" evidence="1">
    <location>
        <begin position="280"/>
        <end position="292"/>
    </location>
</feature>
<feature type="region of interest" description="Disordered" evidence="1">
    <location>
        <begin position="426"/>
        <end position="466"/>
    </location>
</feature>
<feature type="region of interest" description="Disordered" evidence="1">
    <location>
        <begin position="789"/>
        <end position="818"/>
    </location>
</feature>
<comment type="caution">
    <text evidence="2">The sequence shown here is derived from an EMBL/GenBank/DDBJ whole genome shotgun (WGS) entry which is preliminary data.</text>
</comment>
<dbReference type="PROSITE" id="PS50096">
    <property type="entry name" value="IQ"/>
    <property type="match status" value="1"/>
</dbReference>
<evidence type="ECO:0000313" key="3">
    <source>
        <dbReference type="Proteomes" id="UP001190700"/>
    </source>
</evidence>
<proteinExistence type="predicted"/>
<feature type="region of interest" description="Disordered" evidence="1">
    <location>
        <begin position="591"/>
        <end position="616"/>
    </location>
</feature>
<sequence length="1002" mass="104744">MACLPPDAEELVRGRLASAEEVLLANGSALLDEEGACSIALLLPMPTAVIKSKDAATAHEHQNLGVQSEEESEGDAPSATDNLDSATSPCFSCCVFVVLEGCLEHYYVASASALSAVSSCIHLSGPPPMPMQPGPGGSAAGARSELTVEYIDLPRETAACREAAAAAAAAAASGELCAGESSDGQLCSPPPTGSQAVDISLSPVQPSPALKPALPGETGSGDAGISRGAGRRRARSTRGVLALLNCCLAPGPSPELDRAESAELTPRAMPQDRAGSTVAGEGGSSSVGGAGACGSEENGQSNTVVAGDVAACGSEENGQSDTVAAGDVAACGSEENGQSDAVAAGGVAACGSEENGQSDTVVAGDVAACGSEENGQSNTVAAGGVAACGSEEDMESRGTLGGGTGTCGAEEDAQSNTLAAVRENKLRSRKVHVPDNWRAQEDESPHSTEVPLPASSPSESATPRAAPTETFSSFINVLSSSGATPAGSRDNPIFFARNIREQWPPRLRTQLTSSVSLPSSSNLDTPISHALVDHPAQSPTKAKELLPDASGCEPSDASGGSREPSDSNGVKSLRTLAATCIQRHARGWLVRHKTPSRPNGASITEQYPGPPTDGPETKAILERLESLDATMSVNSFYDDIEEDVCRCPERIVSRPLPKKYLQGFLLQSQGGLERLVELAETMNDNAQQLLVFAGEEASDDLISVQRVLTTVHTFVVAFASAKSRADILRPVLESFRQSAQPVKPPPKLPPLQLPSPSDDKEKRGPEAPLQTPLSARNWNKGHWRILKQSRVQEEKEAEEEPPPSSLQDAAGDGYVTPRKHTAPNVMVRLPAWPTLLSQRSSSSRCPVEESSLLHALALSPRKDDLRLSDAIEMSGERFRASLPRDQQDGVRRTSSLQVFSHRRAVSFSETPEPQKPFAYASPSEFLSGNLHKLTSHAHEEDRREPHYDASDNGDESNSSGLGDAYEPPHTTLLQRLINHMHNTPVAGGASPLWPSDASGGGI</sequence>
<feature type="region of interest" description="Disordered" evidence="1">
    <location>
        <begin position="254"/>
        <end position="299"/>
    </location>
</feature>
<feature type="region of interest" description="Disordered" evidence="1">
    <location>
        <begin position="181"/>
        <end position="232"/>
    </location>
</feature>
<reference evidence="2 3" key="1">
    <citation type="journal article" date="2015" name="Genome Biol. Evol.">
        <title>Comparative Genomics of a Bacterivorous Green Alga Reveals Evolutionary Causalities and Consequences of Phago-Mixotrophic Mode of Nutrition.</title>
        <authorList>
            <person name="Burns J.A."/>
            <person name="Paasch A."/>
            <person name="Narechania A."/>
            <person name="Kim E."/>
        </authorList>
    </citation>
    <scope>NUCLEOTIDE SEQUENCE [LARGE SCALE GENOMIC DNA]</scope>
    <source>
        <strain evidence="2 3">PLY_AMNH</strain>
    </source>
</reference>
<dbReference type="EMBL" id="LGRX02018630">
    <property type="protein sequence ID" value="KAK3259591.1"/>
    <property type="molecule type" value="Genomic_DNA"/>
</dbReference>
<evidence type="ECO:0000313" key="2">
    <source>
        <dbReference type="EMBL" id="KAK3259591.1"/>
    </source>
</evidence>
<dbReference type="Proteomes" id="UP001190700">
    <property type="component" value="Unassembled WGS sequence"/>
</dbReference>
<organism evidence="2 3">
    <name type="scientific">Cymbomonas tetramitiformis</name>
    <dbReference type="NCBI Taxonomy" id="36881"/>
    <lineage>
        <taxon>Eukaryota</taxon>
        <taxon>Viridiplantae</taxon>
        <taxon>Chlorophyta</taxon>
        <taxon>Pyramimonadophyceae</taxon>
        <taxon>Pyramimonadales</taxon>
        <taxon>Pyramimonadaceae</taxon>
        <taxon>Cymbomonas</taxon>
    </lineage>
</organism>
<protein>
    <submittedName>
        <fullName evidence="2">Uncharacterized protein</fullName>
    </submittedName>
</protein>
<gene>
    <name evidence="2" type="ORF">CYMTET_31419</name>
</gene>